<evidence type="ECO:0000313" key="1">
    <source>
        <dbReference type="EMBL" id="SIR21489.1"/>
    </source>
</evidence>
<proteinExistence type="predicted"/>
<sequence>MKIFAFVLTFITNGEACKESVKMLHDSFEGNAAYWNPAFKAD</sequence>
<protein>
    <submittedName>
        <fullName evidence="1">Uncharacterized protein</fullName>
    </submittedName>
</protein>
<name>A0A1N6Z3X3_9BACI</name>
<dbReference type="Proteomes" id="UP000186385">
    <property type="component" value="Unassembled WGS sequence"/>
</dbReference>
<reference evidence="1 2" key="1">
    <citation type="submission" date="2017-01" db="EMBL/GenBank/DDBJ databases">
        <authorList>
            <person name="Mah S.A."/>
            <person name="Swanson W.J."/>
            <person name="Moy G.W."/>
            <person name="Vacquier V.D."/>
        </authorList>
    </citation>
    <scope>NUCLEOTIDE SEQUENCE [LARGE SCALE GENOMIC DNA]</scope>
    <source>
        <strain evidence="1 2">NIO-1016</strain>
    </source>
</reference>
<evidence type="ECO:0000313" key="2">
    <source>
        <dbReference type="Proteomes" id="UP000186385"/>
    </source>
</evidence>
<organism evidence="1 2">
    <name type="scientific">Domibacillus enclensis</name>
    <dbReference type="NCBI Taxonomy" id="1017273"/>
    <lineage>
        <taxon>Bacteria</taxon>
        <taxon>Bacillati</taxon>
        <taxon>Bacillota</taxon>
        <taxon>Bacilli</taxon>
        <taxon>Bacillales</taxon>
        <taxon>Bacillaceae</taxon>
        <taxon>Domibacillus</taxon>
    </lineage>
</organism>
<dbReference type="EMBL" id="FTLX01000006">
    <property type="protein sequence ID" value="SIR21489.1"/>
    <property type="molecule type" value="Genomic_DNA"/>
</dbReference>
<dbReference type="RefSeq" id="WP_269430737.1">
    <property type="nucleotide sequence ID" value="NZ_FTLX01000006.1"/>
</dbReference>
<dbReference type="STRING" id="1017273.SAMN05443094_10687"/>
<accession>A0A1N6Z3X3</accession>
<gene>
    <name evidence="1" type="ORF">SAMN05443094_10687</name>
</gene>
<dbReference type="AlphaFoldDB" id="A0A1N6Z3X3"/>